<evidence type="ECO:0000256" key="1">
    <source>
        <dbReference type="SAM" id="SignalP"/>
    </source>
</evidence>
<evidence type="ECO:0000313" key="3">
    <source>
        <dbReference type="EMBL" id="GGG65353.1"/>
    </source>
</evidence>
<dbReference type="GO" id="GO:0043190">
    <property type="term" value="C:ATP-binding cassette (ABC) transporter complex"/>
    <property type="evidence" value="ECO:0007669"/>
    <property type="project" value="InterPro"/>
</dbReference>
<gene>
    <name evidence="3" type="ORF">GCM10010918_19440</name>
</gene>
<dbReference type="Pfam" id="PF04069">
    <property type="entry name" value="OpuAC"/>
    <property type="match status" value="1"/>
</dbReference>
<dbReference type="InterPro" id="IPR007210">
    <property type="entry name" value="ABC_Gly_betaine_transp_sub-bd"/>
</dbReference>
<dbReference type="AlphaFoldDB" id="A0A917H2I6"/>
<feature type="signal peptide" evidence="1">
    <location>
        <begin position="1"/>
        <end position="21"/>
    </location>
</feature>
<proteinExistence type="predicted"/>
<dbReference type="Gene3D" id="3.40.190.10">
    <property type="entry name" value="Periplasmic binding protein-like II"/>
    <property type="match status" value="1"/>
</dbReference>
<evidence type="ECO:0000313" key="4">
    <source>
        <dbReference type="Proteomes" id="UP000600247"/>
    </source>
</evidence>
<dbReference type="SUPFAM" id="SSF53850">
    <property type="entry name" value="Periplasmic binding protein-like II"/>
    <property type="match status" value="1"/>
</dbReference>
<name>A0A917H2I6_9BACL</name>
<evidence type="ECO:0000259" key="2">
    <source>
        <dbReference type="Pfam" id="PF04069"/>
    </source>
</evidence>
<keyword evidence="4" id="KW-1185">Reference proteome</keyword>
<protein>
    <submittedName>
        <fullName evidence="3">Glycine/betaine ABC transporter substrate-binding protein</fullName>
    </submittedName>
</protein>
<dbReference type="GO" id="GO:0022857">
    <property type="term" value="F:transmembrane transporter activity"/>
    <property type="evidence" value="ECO:0007669"/>
    <property type="project" value="InterPro"/>
</dbReference>
<dbReference type="RefSeq" id="WP_188888756.1">
    <property type="nucleotide sequence ID" value="NZ_BMHY01000003.1"/>
</dbReference>
<comment type="caution">
    <text evidence="3">The sequence shown here is derived from an EMBL/GenBank/DDBJ whole genome shotgun (WGS) entry which is preliminary data.</text>
</comment>
<keyword evidence="1" id="KW-0732">Signal</keyword>
<feature type="domain" description="ABC-type glycine betaine transport system substrate-binding" evidence="2">
    <location>
        <begin position="34"/>
        <end position="296"/>
    </location>
</feature>
<accession>A0A917H2I6</accession>
<reference evidence="3 4" key="1">
    <citation type="journal article" date="2014" name="Int. J. Syst. Evol. Microbiol.">
        <title>Complete genome sequence of Corynebacterium casei LMG S-19264T (=DSM 44701T), isolated from a smear-ripened cheese.</title>
        <authorList>
            <consortium name="US DOE Joint Genome Institute (JGI-PGF)"/>
            <person name="Walter F."/>
            <person name="Albersmeier A."/>
            <person name="Kalinowski J."/>
            <person name="Ruckert C."/>
        </authorList>
    </citation>
    <scope>NUCLEOTIDE SEQUENCE [LARGE SCALE GENOMIC DNA]</scope>
    <source>
        <strain evidence="3 4">CGMCC 1.15286</strain>
    </source>
</reference>
<organism evidence="3 4">
    <name type="scientific">Paenibacillus radicis</name>
    <name type="common">ex Gao et al. 2016</name>
    <dbReference type="NCBI Taxonomy" id="1737354"/>
    <lineage>
        <taxon>Bacteria</taxon>
        <taxon>Bacillati</taxon>
        <taxon>Bacillota</taxon>
        <taxon>Bacilli</taxon>
        <taxon>Bacillales</taxon>
        <taxon>Paenibacillaceae</taxon>
        <taxon>Paenibacillus</taxon>
    </lineage>
</organism>
<sequence length="302" mass="33005">MKKQSIMIASVILLLSLVVSACGNAGSGSASKGTINVGSKNFTEAFILSEAYSLALENAGYKVNRKFKLAGLLAHETIVKGDIDVYPEYTGTALLSILKLPKLSDPKEVYDTVSKAYKDQFNLVWLASTQANNSQGLTVTKEVADKYGLKTLSQLAELAPQLRLAAVTGFEDREDGLKGLKQAYGGFEFKSVKLFDAGVKYRALHDNEADVTVAFTTDGELTKPNLVLLEDDKHFWPPYYVAPVIKADVLEKNKGIDDILNEVSAKLDTATLQKLNAEVDINKQEYTDVAKQFLQEAGILKK</sequence>
<dbReference type="Proteomes" id="UP000600247">
    <property type="component" value="Unassembled WGS sequence"/>
</dbReference>
<dbReference type="PROSITE" id="PS51257">
    <property type="entry name" value="PROKAR_LIPOPROTEIN"/>
    <property type="match status" value="1"/>
</dbReference>
<feature type="chain" id="PRO_5038799950" evidence="1">
    <location>
        <begin position="22"/>
        <end position="302"/>
    </location>
</feature>
<dbReference type="Gene3D" id="3.40.190.120">
    <property type="entry name" value="Osmoprotection protein (prox), domain 2"/>
    <property type="match status" value="1"/>
</dbReference>
<dbReference type="EMBL" id="BMHY01000003">
    <property type="protein sequence ID" value="GGG65353.1"/>
    <property type="molecule type" value="Genomic_DNA"/>
</dbReference>